<keyword evidence="1" id="KW-0812">Transmembrane</keyword>
<evidence type="ECO:0000259" key="2">
    <source>
        <dbReference type="Pfam" id="PF10882"/>
    </source>
</evidence>
<proteinExistence type="predicted"/>
<keyword evidence="1" id="KW-1133">Transmembrane helix</keyword>
<feature type="transmembrane region" description="Helical" evidence="1">
    <location>
        <begin position="6"/>
        <end position="22"/>
    </location>
</feature>
<sequence length="460" mass="52857">MIFNLIWGSVAIVFLITIYYQSKCITNGNKNILIGVTIPYLELKNEKVLSILKEFKKENFIIMVIDLILFIPSFFIIMNSIQTIYLFLWIFIVLYLSRRLFIKYNKKLMDMKRENQWLLPSKYLVTIDTEVTRVKNKMPVSILWFIPSIIISLIPIAIIFKRINIYGYLGISACNALIANIIFIIMYKIYSKGKSEVISEDSKINIAYNTIFKRNWTAGTVIAAMIQSISMLFMFLLLINSSNSEILFILAIVVPVILIIGGIFFINNKINKEQSEILKNCEKVIYTDNDEYWSKGVYNNPNDRTVSVPDRTGYGMTYNLGTKKGRLIYYGNLTFAGILLLGLTSMMMVFDFSTFTLKVDNNTIVINAPIYGTEVKTSNIESISMENGIPSGIRTNGVGASTYNLGNFSINGYGKCKLYVYFENQEYICIKLKDNSYIFFNSKSVEETNKYYNELLQEIK</sequence>
<feature type="transmembrane region" description="Helical" evidence="1">
    <location>
        <begin position="60"/>
        <end position="78"/>
    </location>
</feature>
<dbReference type="InterPro" id="IPR027783">
    <property type="entry name" value="Bacterial_PH-related"/>
</dbReference>
<dbReference type="RefSeq" id="WP_005214473.1">
    <property type="nucleotide sequence ID" value="NZ_KB291660.1"/>
</dbReference>
<dbReference type="STRING" id="545697.HMPREF0216_02524"/>
<protein>
    <recommendedName>
        <fullName evidence="2">Bacterial Pleckstrin homology domain-containing protein</fullName>
    </recommendedName>
</protein>
<dbReference type="EMBL" id="AMEZ01000070">
    <property type="protein sequence ID" value="EKY25424.1"/>
    <property type="molecule type" value="Genomic_DNA"/>
</dbReference>
<feature type="domain" description="Bacterial Pleckstrin homology" evidence="2">
    <location>
        <begin position="359"/>
        <end position="439"/>
    </location>
</feature>
<dbReference type="eggNOG" id="COG4194">
    <property type="taxonomic scope" value="Bacteria"/>
</dbReference>
<organism evidence="3 4">
    <name type="scientific">Clostridium celatum DSM 1785</name>
    <dbReference type="NCBI Taxonomy" id="545697"/>
    <lineage>
        <taxon>Bacteria</taxon>
        <taxon>Bacillati</taxon>
        <taxon>Bacillota</taxon>
        <taxon>Clostridia</taxon>
        <taxon>Eubacteriales</taxon>
        <taxon>Clostridiaceae</taxon>
        <taxon>Clostridium</taxon>
    </lineage>
</organism>
<feature type="transmembrane region" description="Helical" evidence="1">
    <location>
        <begin position="327"/>
        <end position="350"/>
    </location>
</feature>
<dbReference type="PATRIC" id="fig|545697.3.peg.2485"/>
<accession>L1QBT3</accession>
<dbReference type="AlphaFoldDB" id="L1QBT3"/>
<evidence type="ECO:0000313" key="4">
    <source>
        <dbReference type="Proteomes" id="UP000010420"/>
    </source>
</evidence>
<comment type="caution">
    <text evidence="3">The sequence shown here is derived from an EMBL/GenBank/DDBJ whole genome shotgun (WGS) entry which is preliminary data.</text>
</comment>
<evidence type="ECO:0000256" key="1">
    <source>
        <dbReference type="SAM" id="Phobius"/>
    </source>
</evidence>
<reference evidence="3 4" key="1">
    <citation type="submission" date="2012-05" db="EMBL/GenBank/DDBJ databases">
        <authorList>
            <person name="Weinstock G."/>
            <person name="Sodergren E."/>
            <person name="Lobos E.A."/>
            <person name="Fulton L."/>
            <person name="Fulton R."/>
            <person name="Courtney L."/>
            <person name="Fronick C."/>
            <person name="O'Laughlin M."/>
            <person name="Godfrey J."/>
            <person name="Wilson R.M."/>
            <person name="Miner T."/>
            <person name="Farmer C."/>
            <person name="Delehaunty K."/>
            <person name="Cordes M."/>
            <person name="Minx P."/>
            <person name="Tomlinson C."/>
            <person name="Chen J."/>
            <person name="Wollam A."/>
            <person name="Pepin K.H."/>
            <person name="Bhonagiri V."/>
            <person name="Zhang X."/>
            <person name="Suruliraj S."/>
            <person name="Warren W."/>
            <person name="Mitreva M."/>
            <person name="Mardis E.R."/>
            <person name="Wilson R.K."/>
        </authorList>
    </citation>
    <scope>NUCLEOTIDE SEQUENCE [LARGE SCALE GENOMIC DNA]</scope>
    <source>
        <strain evidence="3 4">DSM 1785</strain>
    </source>
</reference>
<dbReference type="Proteomes" id="UP000010420">
    <property type="component" value="Unassembled WGS sequence"/>
</dbReference>
<feature type="transmembrane region" description="Helical" evidence="1">
    <location>
        <begin position="246"/>
        <end position="266"/>
    </location>
</feature>
<dbReference type="HOGENOM" id="CLU_046397_1_0_9"/>
<name>L1QBT3_9CLOT</name>
<feature type="transmembrane region" description="Helical" evidence="1">
    <location>
        <begin position="166"/>
        <end position="187"/>
    </location>
</feature>
<gene>
    <name evidence="3" type="ORF">HMPREF0216_02524</name>
</gene>
<dbReference type="OrthoDB" id="157646at2"/>
<feature type="transmembrane region" description="Helical" evidence="1">
    <location>
        <begin position="142"/>
        <end position="160"/>
    </location>
</feature>
<feature type="transmembrane region" description="Helical" evidence="1">
    <location>
        <begin position="216"/>
        <end position="240"/>
    </location>
</feature>
<keyword evidence="1" id="KW-0472">Membrane</keyword>
<evidence type="ECO:0000313" key="3">
    <source>
        <dbReference type="EMBL" id="EKY25424.1"/>
    </source>
</evidence>
<feature type="transmembrane region" description="Helical" evidence="1">
    <location>
        <begin position="84"/>
        <end position="102"/>
    </location>
</feature>
<keyword evidence="4" id="KW-1185">Reference proteome</keyword>
<dbReference type="Pfam" id="PF10882">
    <property type="entry name" value="bPH_5"/>
    <property type="match status" value="1"/>
</dbReference>